<accession>A0A9D4HA73</accession>
<reference evidence="1" key="1">
    <citation type="journal article" date="2019" name="bioRxiv">
        <title>The Genome of the Zebra Mussel, Dreissena polymorpha: A Resource for Invasive Species Research.</title>
        <authorList>
            <person name="McCartney M.A."/>
            <person name="Auch B."/>
            <person name="Kono T."/>
            <person name="Mallez S."/>
            <person name="Zhang Y."/>
            <person name="Obille A."/>
            <person name="Becker A."/>
            <person name="Abrahante J.E."/>
            <person name="Garbe J."/>
            <person name="Badalamenti J.P."/>
            <person name="Herman A."/>
            <person name="Mangelson H."/>
            <person name="Liachko I."/>
            <person name="Sullivan S."/>
            <person name="Sone E.D."/>
            <person name="Koren S."/>
            <person name="Silverstein K.A.T."/>
            <person name="Beckman K.B."/>
            <person name="Gohl D.M."/>
        </authorList>
    </citation>
    <scope>NUCLEOTIDE SEQUENCE</scope>
    <source>
        <strain evidence="1">Duluth1</strain>
        <tissue evidence="1">Whole animal</tissue>
    </source>
</reference>
<reference evidence="1" key="2">
    <citation type="submission" date="2020-11" db="EMBL/GenBank/DDBJ databases">
        <authorList>
            <person name="McCartney M.A."/>
            <person name="Auch B."/>
            <person name="Kono T."/>
            <person name="Mallez S."/>
            <person name="Becker A."/>
            <person name="Gohl D.M."/>
            <person name="Silverstein K.A.T."/>
            <person name="Koren S."/>
            <person name="Bechman K.B."/>
            <person name="Herman A."/>
            <person name="Abrahante J.E."/>
            <person name="Garbe J."/>
        </authorList>
    </citation>
    <scope>NUCLEOTIDE SEQUENCE</scope>
    <source>
        <strain evidence="1">Duluth1</strain>
        <tissue evidence="1">Whole animal</tissue>
    </source>
</reference>
<dbReference type="Proteomes" id="UP000828390">
    <property type="component" value="Unassembled WGS sequence"/>
</dbReference>
<comment type="caution">
    <text evidence="1">The sequence shown here is derived from an EMBL/GenBank/DDBJ whole genome shotgun (WGS) entry which is preliminary data.</text>
</comment>
<evidence type="ECO:0000313" key="2">
    <source>
        <dbReference type="Proteomes" id="UP000828390"/>
    </source>
</evidence>
<keyword evidence="2" id="KW-1185">Reference proteome</keyword>
<name>A0A9D4HA73_DREPO</name>
<gene>
    <name evidence="1" type="ORF">DPMN_072960</name>
</gene>
<proteinExistence type="predicted"/>
<dbReference type="EMBL" id="JAIWYP010000014">
    <property type="protein sequence ID" value="KAH3713174.1"/>
    <property type="molecule type" value="Genomic_DNA"/>
</dbReference>
<evidence type="ECO:0000313" key="1">
    <source>
        <dbReference type="EMBL" id="KAH3713174.1"/>
    </source>
</evidence>
<organism evidence="1 2">
    <name type="scientific">Dreissena polymorpha</name>
    <name type="common">Zebra mussel</name>
    <name type="synonym">Mytilus polymorpha</name>
    <dbReference type="NCBI Taxonomy" id="45954"/>
    <lineage>
        <taxon>Eukaryota</taxon>
        <taxon>Metazoa</taxon>
        <taxon>Spiralia</taxon>
        <taxon>Lophotrochozoa</taxon>
        <taxon>Mollusca</taxon>
        <taxon>Bivalvia</taxon>
        <taxon>Autobranchia</taxon>
        <taxon>Heteroconchia</taxon>
        <taxon>Euheterodonta</taxon>
        <taxon>Imparidentia</taxon>
        <taxon>Neoheterodontei</taxon>
        <taxon>Myida</taxon>
        <taxon>Dreissenoidea</taxon>
        <taxon>Dreissenidae</taxon>
        <taxon>Dreissena</taxon>
    </lineage>
</organism>
<sequence length="68" mass="7443">MRTKHSGSCFTTSSYFTKACIENSCVIGAFMTLKVPSKYQVLAFASSSNCVSVARITCFWSFTVTVPL</sequence>
<dbReference type="AlphaFoldDB" id="A0A9D4HA73"/>
<protein>
    <submittedName>
        <fullName evidence="1">Uncharacterized protein</fullName>
    </submittedName>
</protein>